<name>A0ABX0J6Q5_9BACL</name>
<gene>
    <name evidence="2" type="ORF">G9U52_19905</name>
</gene>
<accession>A0ABX0J6Q5</accession>
<comment type="caution">
    <text evidence="2">The sequence shown here is derived from an EMBL/GenBank/DDBJ whole genome shotgun (WGS) entry which is preliminary data.</text>
</comment>
<keyword evidence="3" id="KW-1185">Reference proteome</keyword>
<dbReference type="SUPFAM" id="SSF52266">
    <property type="entry name" value="SGNH hydrolase"/>
    <property type="match status" value="1"/>
</dbReference>
<dbReference type="Proteomes" id="UP001165962">
    <property type="component" value="Unassembled WGS sequence"/>
</dbReference>
<organism evidence="2 3">
    <name type="scientific">Paenibacillus agricola</name>
    <dbReference type="NCBI Taxonomy" id="2716264"/>
    <lineage>
        <taxon>Bacteria</taxon>
        <taxon>Bacillati</taxon>
        <taxon>Bacillota</taxon>
        <taxon>Bacilli</taxon>
        <taxon>Bacillales</taxon>
        <taxon>Paenibacillaceae</taxon>
        <taxon>Paenibacillus</taxon>
    </lineage>
</organism>
<evidence type="ECO:0000259" key="1">
    <source>
        <dbReference type="Pfam" id="PF13472"/>
    </source>
</evidence>
<dbReference type="Gene3D" id="3.40.50.1110">
    <property type="entry name" value="SGNH hydrolase"/>
    <property type="match status" value="1"/>
</dbReference>
<evidence type="ECO:0000313" key="2">
    <source>
        <dbReference type="EMBL" id="NHN32107.1"/>
    </source>
</evidence>
<dbReference type="EMBL" id="JAAOIW010000007">
    <property type="protein sequence ID" value="NHN32107.1"/>
    <property type="molecule type" value="Genomic_DNA"/>
</dbReference>
<dbReference type="InterPro" id="IPR013830">
    <property type="entry name" value="SGNH_hydro"/>
</dbReference>
<evidence type="ECO:0000313" key="3">
    <source>
        <dbReference type="Proteomes" id="UP001165962"/>
    </source>
</evidence>
<dbReference type="PANTHER" id="PTHR30383:SF27">
    <property type="entry name" value="SPORE GERMINATION LIPASE LIPC"/>
    <property type="match status" value="1"/>
</dbReference>
<protein>
    <submittedName>
        <fullName evidence="2">GDSL family lipase</fullName>
    </submittedName>
</protein>
<reference evidence="2" key="1">
    <citation type="submission" date="2020-03" db="EMBL/GenBank/DDBJ databases">
        <title>Draft sequencing of Paenibacilllus sp. S3N08.</title>
        <authorList>
            <person name="Kim D.-U."/>
        </authorList>
    </citation>
    <scope>NUCLEOTIDE SEQUENCE</scope>
    <source>
        <strain evidence="2">S3N08</strain>
    </source>
</reference>
<feature type="domain" description="SGNH hydrolase-type esterase" evidence="1">
    <location>
        <begin position="15"/>
        <end position="203"/>
    </location>
</feature>
<dbReference type="PANTHER" id="PTHR30383">
    <property type="entry name" value="THIOESTERASE 1/PROTEASE 1/LYSOPHOSPHOLIPASE L1"/>
    <property type="match status" value="1"/>
</dbReference>
<dbReference type="Pfam" id="PF13472">
    <property type="entry name" value="Lipase_GDSL_2"/>
    <property type="match status" value="1"/>
</dbReference>
<dbReference type="InterPro" id="IPR051532">
    <property type="entry name" value="Ester_Hydrolysis_Enzymes"/>
</dbReference>
<dbReference type="InterPro" id="IPR036514">
    <property type="entry name" value="SGNH_hydro_sf"/>
</dbReference>
<sequence>MPAPAAMDGSFRVMALGDSLTRGTGDPEGKGYVGYLFDHLKEKLGQEVSVENVGLNGQTAPQLAASLGQGPLQAQIKAANVITVSIGGNDLFKGGQTLSDLDPVKIKAIEDPYMRELDGILQQLRAQNATARIFLVGLYNPFIDLKDTVATTKIVRDWNYKAAEVAAKYSQVVLVPTADLFQLKVQDYLARDLFHPNAAGYRLIGERIASLITW</sequence>
<proteinExistence type="predicted"/>